<dbReference type="RefSeq" id="WP_092162241.1">
    <property type="nucleotide sequence ID" value="NZ_FNGA01000004.1"/>
</dbReference>
<keyword evidence="2" id="KW-1185">Reference proteome</keyword>
<reference evidence="2" key="1">
    <citation type="submission" date="2016-10" db="EMBL/GenBank/DDBJ databases">
        <authorList>
            <person name="Varghese N."/>
            <person name="Submissions S."/>
        </authorList>
    </citation>
    <scope>NUCLEOTIDE SEQUENCE [LARGE SCALE GENOMIC DNA]</scope>
    <source>
        <strain evidence="2">DSM 16995</strain>
    </source>
</reference>
<dbReference type="Proteomes" id="UP000199053">
    <property type="component" value="Unassembled WGS sequence"/>
</dbReference>
<sequence length="109" mass="12446">MFRKKEWSFKGESGTEYYFEIKMKSSALPTAGGVFILAYTHPRGHLAGFEVHPLYIGQTDNLSTTIDAPPQLKCITDECWNCTYIMMTDDEQTRIDCVQDLLKNNQTPC</sequence>
<evidence type="ECO:0000313" key="2">
    <source>
        <dbReference type="Proteomes" id="UP000199053"/>
    </source>
</evidence>
<proteinExistence type="predicted"/>
<protein>
    <submittedName>
        <fullName evidence="1">Uncharacterized protein</fullName>
    </submittedName>
</protein>
<evidence type="ECO:0000313" key="1">
    <source>
        <dbReference type="EMBL" id="SDL38122.1"/>
    </source>
</evidence>
<name>A0A1G9JLD1_9BACT</name>
<dbReference type="STRING" id="246191.SAMN05660337_2844"/>
<dbReference type="OrthoDB" id="5459313at2"/>
<dbReference type="AlphaFoldDB" id="A0A1G9JLD1"/>
<dbReference type="EMBL" id="FNGA01000004">
    <property type="protein sequence ID" value="SDL38122.1"/>
    <property type="molecule type" value="Genomic_DNA"/>
</dbReference>
<accession>A0A1G9JLD1</accession>
<organism evidence="1 2">
    <name type="scientific">Maridesulfovibrio ferrireducens</name>
    <dbReference type="NCBI Taxonomy" id="246191"/>
    <lineage>
        <taxon>Bacteria</taxon>
        <taxon>Pseudomonadati</taxon>
        <taxon>Thermodesulfobacteriota</taxon>
        <taxon>Desulfovibrionia</taxon>
        <taxon>Desulfovibrionales</taxon>
        <taxon>Desulfovibrionaceae</taxon>
        <taxon>Maridesulfovibrio</taxon>
    </lineage>
</organism>
<gene>
    <name evidence="1" type="ORF">SAMN05660337_2844</name>
</gene>